<sequence length="254" mass="27997">MKKGVLTACSLLAMLGVSFSSQADSVLGIYAGARYHDLSVDGELGQSNGVTHFDFSDDQPSSFYIALEHPLPLLPNIKISSFDMSTKSDIQVEQGTWQYGGVEYPQGSTANVGFDVDFIDYTFYYEILDNDLVSVDFGLTARDLDGHTSSYTGQDAAPITQQFSGILPMLYTQVRVGIPTTPITLFADANYLSFKDSDARDIQAGIEYRLIDNITVDVNLQAGYRDMKLALDDLDNINTDINFKGWFAGIEVHF</sequence>
<dbReference type="Proteomes" id="UP000014115">
    <property type="component" value="Unassembled WGS sequence"/>
</dbReference>
<protein>
    <recommendedName>
        <fullName evidence="4">Outer membrane protein</fullName>
    </recommendedName>
</protein>
<organism evidence="2 3">
    <name type="scientific">Idiomarina xiamenensis 10-D-4</name>
    <dbReference type="NCBI Taxonomy" id="740709"/>
    <lineage>
        <taxon>Bacteria</taxon>
        <taxon>Pseudomonadati</taxon>
        <taxon>Pseudomonadota</taxon>
        <taxon>Gammaproteobacteria</taxon>
        <taxon>Alteromonadales</taxon>
        <taxon>Idiomarinaceae</taxon>
        <taxon>Idiomarina</taxon>
    </lineage>
</organism>
<dbReference type="NCBIfam" id="TIGR04219">
    <property type="entry name" value="OMP_w_GlyGly"/>
    <property type="match status" value="1"/>
</dbReference>
<dbReference type="EMBL" id="AMRG01000001">
    <property type="protein sequence ID" value="EKE87436.1"/>
    <property type="molecule type" value="Genomic_DNA"/>
</dbReference>
<dbReference type="PATRIC" id="fig|740709.3.peg.6"/>
<evidence type="ECO:0000313" key="3">
    <source>
        <dbReference type="Proteomes" id="UP000014115"/>
    </source>
</evidence>
<accession>K2JVI6</accession>
<evidence type="ECO:0000313" key="2">
    <source>
        <dbReference type="EMBL" id="EKE87436.1"/>
    </source>
</evidence>
<dbReference type="eggNOG" id="COG3637">
    <property type="taxonomic scope" value="Bacteria"/>
</dbReference>
<comment type="caution">
    <text evidence="2">The sequence shown here is derived from an EMBL/GenBank/DDBJ whole genome shotgun (WGS) entry which is preliminary data.</text>
</comment>
<reference evidence="2 3" key="1">
    <citation type="journal article" date="2012" name="J. Bacteriol.">
        <title>Genome Sequence of Idiomarina xiamenensis Type Strain 10-D-4.</title>
        <authorList>
            <person name="Lai Q."/>
            <person name="Wang L."/>
            <person name="Wang W."/>
            <person name="Shao Z."/>
        </authorList>
    </citation>
    <scope>NUCLEOTIDE SEQUENCE [LARGE SCALE GENOMIC DNA]</scope>
    <source>
        <strain evidence="2 3">10-D-4</strain>
    </source>
</reference>
<name>K2JVI6_9GAMM</name>
<evidence type="ECO:0000256" key="1">
    <source>
        <dbReference type="SAM" id="SignalP"/>
    </source>
</evidence>
<keyword evidence="1" id="KW-0732">Signal</keyword>
<dbReference type="STRING" id="740709.A10D4_00030"/>
<dbReference type="AlphaFoldDB" id="K2JVI6"/>
<dbReference type="RefSeq" id="WP_008486915.1">
    <property type="nucleotide sequence ID" value="NZ_AMRG01000001.1"/>
</dbReference>
<feature type="signal peptide" evidence="1">
    <location>
        <begin position="1"/>
        <end position="23"/>
    </location>
</feature>
<dbReference type="InterPro" id="IPR026387">
    <property type="entry name" value="OMP_w_GlyGly"/>
</dbReference>
<keyword evidence="3" id="KW-1185">Reference proteome</keyword>
<feature type="chain" id="PRO_5003859469" description="Outer membrane protein" evidence="1">
    <location>
        <begin position="24"/>
        <end position="254"/>
    </location>
</feature>
<gene>
    <name evidence="2" type="ORF">A10D4_00030</name>
</gene>
<evidence type="ECO:0008006" key="4">
    <source>
        <dbReference type="Google" id="ProtNLM"/>
    </source>
</evidence>
<proteinExistence type="predicted"/>